<dbReference type="Proteomes" id="UP000612746">
    <property type="component" value="Unassembled WGS sequence"/>
</dbReference>
<dbReference type="EMBL" id="JAEPRA010000016">
    <property type="protein sequence ID" value="KAG2174487.1"/>
    <property type="molecule type" value="Genomic_DNA"/>
</dbReference>
<keyword evidence="4 6" id="KW-0472">Membrane</keyword>
<dbReference type="PANTHER" id="PTHR28128">
    <property type="entry name" value="GOLGI APPARATUS MEMBRANE PROTEIN TVP15"/>
    <property type="match status" value="1"/>
</dbReference>
<proteinExistence type="predicted"/>
<evidence type="ECO:0000256" key="4">
    <source>
        <dbReference type="ARBA" id="ARBA00023136"/>
    </source>
</evidence>
<evidence type="ECO:0000256" key="6">
    <source>
        <dbReference type="SAM" id="Phobius"/>
    </source>
</evidence>
<feature type="compositionally biased region" description="Low complexity" evidence="5">
    <location>
        <begin position="166"/>
        <end position="185"/>
    </location>
</feature>
<dbReference type="OrthoDB" id="423534at2759"/>
<name>A0A8H7UAK8_9FUNG</name>
<dbReference type="InterPro" id="IPR013714">
    <property type="entry name" value="Golgi_TVP15"/>
</dbReference>
<evidence type="ECO:0000256" key="2">
    <source>
        <dbReference type="ARBA" id="ARBA00022692"/>
    </source>
</evidence>
<reference evidence="7" key="1">
    <citation type="submission" date="2020-12" db="EMBL/GenBank/DDBJ databases">
        <title>Metabolic potential, ecology and presence of endohyphal bacteria is reflected in genomic diversity of Mucoromycotina.</title>
        <authorList>
            <person name="Muszewska A."/>
            <person name="Okrasinska A."/>
            <person name="Steczkiewicz K."/>
            <person name="Drgas O."/>
            <person name="Orlowska M."/>
            <person name="Perlinska-Lenart U."/>
            <person name="Aleksandrzak-Piekarczyk T."/>
            <person name="Szatraj K."/>
            <person name="Zielenkiewicz U."/>
            <person name="Pilsyk S."/>
            <person name="Malc E."/>
            <person name="Mieczkowski P."/>
            <person name="Kruszewska J.S."/>
            <person name="Biernat P."/>
            <person name="Pawlowska J."/>
        </authorList>
    </citation>
    <scope>NUCLEOTIDE SEQUENCE</scope>
    <source>
        <strain evidence="7">WA0000051536</strain>
    </source>
</reference>
<dbReference type="GO" id="GO:0016192">
    <property type="term" value="P:vesicle-mediated transport"/>
    <property type="evidence" value="ECO:0007669"/>
    <property type="project" value="TreeGrafter"/>
</dbReference>
<keyword evidence="2 6" id="KW-0812">Transmembrane</keyword>
<protein>
    <recommendedName>
        <fullName evidence="9">COPI associated protein</fullName>
    </recommendedName>
</protein>
<evidence type="ECO:0000256" key="5">
    <source>
        <dbReference type="SAM" id="MobiDB-lite"/>
    </source>
</evidence>
<evidence type="ECO:0008006" key="9">
    <source>
        <dbReference type="Google" id="ProtNLM"/>
    </source>
</evidence>
<comment type="subcellular location">
    <subcellularLocation>
        <location evidence="1">Membrane</location>
        <topology evidence="1">Multi-pass membrane protein</topology>
    </subcellularLocation>
</comment>
<comment type="caution">
    <text evidence="7">The sequence shown here is derived from an EMBL/GenBank/DDBJ whole genome shotgun (WGS) entry which is preliminary data.</text>
</comment>
<organism evidence="7 8">
    <name type="scientific">Umbelopsis vinacea</name>
    <dbReference type="NCBI Taxonomy" id="44442"/>
    <lineage>
        <taxon>Eukaryota</taxon>
        <taxon>Fungi</taxon>
        <taxon>Fungi incertae sedis</taxon>
        <taxon>Mucoromycota</taxon>
        <taxon>Mucoromycotina</taxon>
        <taxon>Umbelopsidomycetes</taxon>
        <taxon>Umbelopsidales</taxon>
        <taxon>Umbelopsidaceae</taxon>
        <taxon>Umbelopsis</taxon>
    </lineage>
</organism>
<feature type="compositionally biased region" description="Gly residues" evidence="5">
    <location>
        <begin position="152"/>
        <end position="165"/>
    </location>
</feature>
<dbReference type="AlphaFoldDB" id="A0A8H7UAK8"/>
<evidence type="ECO:0000256" key="3">
    <source>
        <dbReference type="ARBA" id="ARBA00022989"/>
    </source>
</evidence>
<keyword evidence="8" id="KW-1185">Reference proteome</keyword>
<feature type="transmembrane region" description="Helical" evidence="6">
    <location>
        <begin position="7"/>
        <end position="29"/>
    </location>
</feature>
<dbReference type="Pfam" id="PF08507">
    <property type="entry name" value="COPI_assoc"/>
    <property type="match status" value="1"/>
</dbReference>
<dbReference type="PANTHER" id="PTHR28128:SF1">
    <property type="entry name" value="GOLGI APPARATUS MEMBRANE PROTEIN TVP15"/>
    <property type="match status" value="1"/>
</dbReference>
<evidence type="ECO:0000256" key="1">
    <source>
        <dbReference type="ARBA" id="ARBA00004141"/>
    </source>
</evidence>
<gene>
    <name evidence="7" type="ORF">INT44_006750</name>
</gene>
<accession>A0A8H7UAK8</accession>
<evidence type="ECO:0000313" key="7">
    <source>
        <dbReference type="EMBL" id="KAG2174487.1"/>
    </source>
</evidence>
<feature type="region of interest" description="Disordered" evidence="5">
    <location>
        <begin position="144"/>
        <end position="185"/>
    </location>
</feature>
<feature type="transmembrane region" description="Helical" evidence="6">
    <location>
        <begin position="35"/>
        <end position="51"/>
    </location>
</feature>
<feature type="transmembrane region" description="Helical" evidence="6">
    <location>
        <begin position="94"/>
        <end position="119"/>
    </location>
</feature>
<sequence>MAKLDIAFRICNVIVGCFMIIGGLFTIFAGGFPNFIKGIFCMLFGLLVFFFEFRLPPIAAQHVSFMFSFFGRGTCKFIYSKVHLDVGIGCIMLGYYPITIASGIIVALVGIAFIVLQFVPRVQPPPNMRRKAFDDTMQGYYNDAPSDYPTGQPGGGVNNNTGSGGYYQQNPTNPPQQSYNVGGVV</sequence>
<dbReference type="GO" id="GO:0000139">
    <property type="term" value="C:Golgi membrane"/>
    <property type="evidence" value="ECO:0007669"/>
    <property type="project" value="TreeGrafter"/>
</dbReference>
<keyword evidence="3 6" id="KW-1133">Transmembrane helix</keyword>
<evidence type="ECO:0000313" key="8">
    <source>
        <dbReference type="Proteomes" id="UP000612746"/>
    </source>
</evidence>